<dbReference type="Gene3D" id="2.60.40.10">
    <property type="entry name" value="Immunoglobulins"/>
    <property type="match status" value="1"/>
</dbReference>
<comment type="catalytic activity">
    <reaction evidence="1 7">
        <text>The enzyme specifically hydrolyzes (1-&gt;4)-beta-D-galactosidic linkages in type I arabinogalactans.</text>
        <dbReference type="EC" id="3.2.1.89"/>
    </reaction>
</comment>
<dbReference type="PANTHER" id="PTHR34983:SF1">
    <property type="entry name" value="ARABINOGALACTAN ENDO-BETA-1,4-GALACTANASE A"/>
    <property type="match status" value="1"/>
</dbReference>
<dbReference type="InterPro" id="IPR003599">
    <property type="entry name" value="Ig_sub"/>
</dbReference>
<dbReference type="Pfam" id="PF02368">
    <property type="entry name" value="Big_2"/>
    <property type="match status" value="2"/>
</dbReference>
<dbReference type="Gene3D" id="2.10.270.10">
    <property type="entry name" value="Cholin Binding"/>
    <property type="match status" value="1"/>
</dbReference>
<dbReference type="InterPro" id="IPR011683">
    <property type="entry name" value="Glyco_hydro_53"/>
</dbReference>
<dbReference type="SUPFAM" id="SSF49373">
    <property type="entry name" value="Invasin/intimin cell-adhesion fragments"/>
    <property type="match status" value="2"/>
</dbReference>
<keyword evidence="5 7" id="KW-0378">Hydrolase</keyword>
<dbReference type="SUPFAM" id="SSF51445">
    <property type="entry name" value="(Trans)glycosidases"/>
    <property type="match status" value="1"/>
</dbReference>
<dbReference type="PANTHER" id="PTHR34983">
    <property type="entry name" value="ARABINOGALACTAN ENDO-BETA-1,4-GALACTANASE A"/>
    <property type="match status" value="1"/>
</dbReference>
<evidence type="ECO:0000256" key="3">
    <source>
        <dbReference type="ARBA" id="ARBA00012556"/>
    </source>
</evidence>
<sequence length="1277" mass="137483">MKKIKKIISLILSVTILSSFILIEKPTIVKASEVNVNFVKGADVGWLPQMEESGFVFKDDNGNTEDCLKNLKDHGIDSIRLRTWVNPSDDPQSGHCSTEETVNMAVRAKNMGFKIMLDFHYSDSWADPGKQIIPEAWKNDDLEQMKTHLYNYTYDVMTKLKDAGVTPEWVQVGNEINPGMLLPMGSLSNPSNLVELINSGYDAVKIVSPTSKVIIHRANGYDNANFRNLFDKLKANGAKYDVIGVSYYPEGDYTSSIYALGNNLNDMASRYGKEVMVVEVGADCSIDDINVHNMLIAVQNKVLEVPNDKGIGVFYWEPQGAKSWSGYSLSAWNGNDGKSTDGQPTKALDAFLPGEVELNPYPVTGISLDKETVTVEVGNTVNANSTLTPSNSTYKGVIFSSSDASIAKVNSSNGIITGMVPGAATITATSYDQHKTATCQVTVVASTNPITNPSFELNGESWNVTGDTTSVNFENDSYKGVQALHYYNGNFEASQEITDLENGSYKLFAWTSGGGGEKVSEIFALNGDGQRVSSTFTNSGWHVWSKTTISNVEVTNGTLTIGVKVEVKGNEGQWGNIDDFMLTKNEDTSLKDLQVNGVTVKGFDTDVTSYDVAMLAGTTEVPTVTATAMNSSVTAEVTPTVALPGHTTVTVTNGSAIKTYVINFTVEAGNPVQNSGFESSFDNWTISDSNAVSLSNDRRSELKALGYYKATAFELTASQKITGLKNGVYSMSAWSQGALDSCTNQIFAENSNGNRLSADIKNTGWAVWSQAIIKDIIVTDGTLTIGSYLNAPGGYWGSYDDFELIQTSTVINEVSAINSVVTTPASVTLVIGKTKQLSAKVDAEEGADETVSWSSNDTSNRVAVDENGLVSVAKDAALGDYEIKATSKVDESKFGITTIKVVSESDKENSESGNSDAERLIITNQPYSLSLTNGQTARFEIEVTGRAPFNYQWQKNDRDLGDGEKVTGSNGSILKIERVVKSDEGEYSCIITDGIGNVTTSSAVTLSVKSESSSGGSSTSSNTTSNDTGATASNNSVANIPYIKPAVIANVTREEAKAIETKLITNVSTVLGEGTTAQQTKELVASDGTKLSLTPIVKGGNKIGAIITTETSSNGATIPIDKDAGEVVAVYKYLPLLDKYIKLSDGVAIGTNTITLPTQANATYIASTSEIPATETIAQGWTKVDNNWYMVNATGDPQVGWQKDNVGWAYLSPTNGVMQTDWRLDEGKWYYLKDNGYMASGWIKDRETWYYCNEDGSMAANTTIDGYQLGSNGEWIG</sequence>
<organism evidence="12 13">
    <name type="scientific">Clostridium gelidum</name>
    <dbReference type="NCBI Taxonomy" id="704125"/>
    <lineage>
        <taxon>Bacteria</taxon>
        <taxon>Bacillati</taxon>
        <taxon>Bacillota</taxon>
        <taxon>Clostridia</taxon>
        <taxon>Eubacteriales</taxon>
        <taxon>Clostridiaceae</taxon>
        <taxon>Clostridium</taxon>
    </lineage>
</organism>
<evidence type="ECO:0000256" key="8">
    <source>
        <dbReference type="SAM" id="MobiDB-lite"/>
    </source>
</evidence>
<dbReference type="Gene3D" id="2.60.40.1080">
    <property type="match status" value="2"/>
</dbReference>
<evidence type="ECO:0000259" key="9">
    <source>
        <dbReference type="SMART" id="SM00408"/>
    </source>
</evidence>
<evidence type="ECO:0000259" key="10">
    <source>
        <dbReference type="SMART" id="SM00409"/>
    </source>
</evidence>
<evidence type="ECO:0000259" key="11">
    <source>
        <dbReference type="SMART" id="SM00635"/>
    </source>
</evidence>
<dbReference type="InterPro" id="IPR003343">
    <property type="entry name" value="Big_2"/>
</dbReference>
<dbReference type="SMART" id="SM00408">
    <property type="entry name" value="IGc2"/>
    <property type="match status" value="1"/>
</dbReference>
<evidence type="ECO:0000256" key="1">
    <source>
        <dbReference type="ARBA" id="ARBA00001695"/>
    </source>
</evidence>
<name>A0ABN6IU61_9CLOT</name>
<dbReference type="Gene3D" id="2.60.120.260">
    <property type="entry name" value="Galactose-binding domain-like"/>
    <property type="match status" value="2"/>
</dbReference>
<proteinExistence type="inferred from homology"/>
<dbReference type="InterPro" id="IPR013098">
    <property type="entry name" value="Ig_I-set"/>
</dbReference>
<accession>A0ABN6IU61</accession>
<dbReference type="RefSeq" id="WP_224036769.1">
    <property type="nucleotide sequence ID" value="NZ_AP024849.1"/>
</dbReference>
<dbReference type="EC" id="3.2.1.89" evidence="3 7"/>
<feature type="domain" description="BIG2" evidence="11">
    <location>
        <begin position="816"/>
        <end position="897"/>
    </location>
</feature>
<keyword evidence="4" id="KW-0677">Repeat</keyword>
<keyword evidence="13" id="KW-1185">Reference proteome</keyword>
<dbReference type="SMART" id="SM00409">
    <property type="entry name" value="IG"/>
    <property type="match status" value="2"/>
</dbReference>
<feature type="domain" description="Immunoglobulin subtype 2" evidence="9">
    <location>
        <begin position="932"/>
        <end position="996"/>
    </location>
</feature>
<feature type="region of interest" description="Disordered" evidence="8">
    <location>
        <begin position="1009"/>
        <end position="1035"/>
    </location>
</feature>
<feature type="domain" description="BIG2" evidence="11">
    <location>
        <begin position="362"/>
        <end position="440"/>
    </location>
</feature>
<evidence type="ECO:0000256" key="5">
    <source>
        <dbReference type="ARBA" id="ARBA00022801"/>
    </source>
</evidence>
<dbReference type="InterPro" id="IPR036179">
    <property type="entry name" value="Ig-like_dom_sf"/>
</dbReference>
<dbReference type="Pfam" id="PF07745">
    <property type="entry name" value="Glyco_hydro_53"/>
    <property type="match status" value="1"/>
</dbReference>
<protein>
    <recommendedName>
        <fullName evidence="3 7">Arabinogalactan endo-beta-1,4-galactanase</fullName>
        <ecNumber evidence="3 7">3.2.1.89</ecNumber>
    </recommendedName>
</protein>
<dbReference type="Pfam" id="PF19127">
    <property type="entry name" value="Choline_bind_3"/>
    <property type="match status" value="1"/>
</dbReference>
<dbReference type="EMBL" id="AP024849">
    <property type="protein sequence ID" value="BCZ45146.1"/>
    <property type="molecule type" value="Genomic_DNA"/>
</dbReference>
<feature type="domain" description="Immunoglobulin" evidence="10">
    <location>
        <begin position="824"/>
        <end position="902"/>
    </location>
</feature>
<feature type="domain" description="Immunoglobulin" evidence="10">
    <location>
        <begin position="926"/>
        <end position="1009"/>
    </location>
</feature>
<evidence type="ECO:0000256" key="2">
    <source>
        <dbReference type="ARBA" id="ARBA00010687"/>
    </source>
</evidence>
<evidence type="ECO:0000313" key="12">
    <source>
        <dbReference type="EMBL" id="BCZ45146.1"/>
    </source>
</evidence>
<evidence type="ECO:0000256" key="7">
    <source>
        <dbReference type="RuleBase" id="RU361192"/>
    </source>
</evidence>
<dbReference type="Proteomes" id="UP000824633">
    <property type="component" value="Chromosome"/>
</dbReference>
<dbReference type="Gene3D" id="3.20.20.80">
    <property type="entry name" value="Glycosidases"/>
    <property type="match status" value="1"/>
</dbReference>
<evidence type="ECO:0000256" key="6">
    <source>
        <dbReference type="ARBA" id="ARBA00023295"/>
    </source>
</evidence>
<dbReference type="InterPro" id="IPR008964">
    <property type="entry name" value="Invasin/intimin_cell_adhesion"/>
</dbReference>
<dbReference type="InterPro" id="IPR013783">
    <property type="entry name" value="Ig-like_fold"/>
</dbReference>
<gene>
    <name evidence="12" type="ORF">psyc5s11_12130</name>
</gene>
<keyword evidence="6 7" id="KW-0326">Glycosidase</keyword>
<dbReference type="SUPFAM" id="SSF69360">
    <property type="entry name" value="Cell wall binding repeat"/>
    <property type="match status" value="1"/>
</dbReference>
<dbReference type="InterPro" id="IPR018337">
    <property type="entry name" value="Cell_wall/Cho-bd_repeat"/>
</dbReference>
<dbReference type="SMART" id="SM00635">
    <property type="entry name" value="BID_2"/>
    <property type="match status" value="2"/>
</dbReference>
<dbReference type="SUPFAM" id="SSF48726">
    <property type="entry name" value="Immunoglobulin"/>
    <property type="match status" value="1"/>
</dbReference>
<dbReference type="InterPro" id="IPR003598">
    <property type="entry name" value="Ig_sub2"/>
</dbReference>
<dbReference type="InterPro" id="IPR017853">
    <property type="entry name" value="GH"/>
</dbReference>
<dbReference type="Pfam" id="PF07679">
    <property type="entry name" value="I-set"/>
    <property type="match status" value="1"/>
</dbReference>
<comment type="similarity">
    <text evidence="2 7">Belongs to the glycosyl hydrolase 53 family.</text>
</comment>
<evidence type="ECO:0000256" key="4">
    <source>
        <dbReference type="ARBA" id="ARBA00022737"/>
    </source>
</evidence>
<evidence type="ECO:0000313" key="13">
    <source>
        <dbReference type="Proteomes" id="UP000824633"/>
    </source>
</evidence>
<reference evidence="13" key="1">
    <citation type="submission" date="2021-07" db="EMBL/GenBank/DDBJ databases">
        <title>Complete genome sequencing of a Clostridium isolate.</title>
        <authorList>
            <person name="Ueki A."/>
            <person name="Tonouchi A."/>
        </authorList>
    </citation>
    <scope>NUCLEOTIDE SEQUENCE [LARGE SCALE GENOMIC DNA]</scope>
    <source>
        <strain evidence="13">C5S11</strain>
    </source>
</reference>